<protein>
    <submittedName>
        <fullName evidence="1">Uncharacterized protein</fullName>
    </submittedName>
</protein>
<organism evidence="1 2">
    <name type="scientific">Streptomyces griseiscabiei</name>
    <dbReference type="NCBI Taxonomy" id="2993540"/>
    <lineage>
        <taxon>Bacteria</taxon>
        <taxon>Bacillati</taxon>
        <taxon>Actinomycetota</taxon>
        <taxon>Actinomycetes</taxon>
        <taxon>Kitasatosporales</taxon>
        <taxon>Streptomycetaceae</taxon>
        <taxon>Streptomyces</taxon>
    </lineage>
</organism>
<reference evidence="1 2" key="1">
    <citation type="journal article" date="2023" name="Microb. Genom.">
        <title>Mesoterricola silvestris gen. nov., sp. nov., Mesoterricola sediminis sp. nov., Geothrix oryzae sp. nov., Geothrix edaphica sp. nov., Geothrix rubra sp. nov., and Geothrix limicola sp. nov., six novel members of Acidobacteriota isolated from soils.</title>
        <authorList>
            <person name="Weisberg A.J."/>
            <person name="Pearce E."/>
            <person name="Kramer C.G."/>
            <person name="Chang J.H."/>
            <person name="Clarke C.R."/>
        </authorList>
    </citation>
    <scope>NUCLEOTIDE SEQUENCE [LARGE SCALE GENOMIC DNA]</scope>
    <source>
        <strain evidence="1 2">NRRL_B-2795</strain>
    </source>
</reference>
<gene>
    <name evidence="1" type="ORF">PV517_35415</name>
</gene>
<sequence>MPSVTPLVDHLVGCGWNRRRTVYSATGTAVLLTATAHRAEGLDAYLMRRVPVQFADWETVS</sequence>
<evidence type="ECO:0000313" key="2">
    <source>
        <dbReference type="Proteomes" id="UP001271723"/>
    </source>
</evidence>
<name>A0ABU4LFH4_9ACTN</name>
<dbReference type="Proteomes" id="UP001271723">
    <property type="component" value="Unassembled WGS sequence"/>
</dbReference>
<comment type="caution">
    <text evidence="1">The sequence shown here is derived from an EMBL/GenBank/DDBJ whole genome shotgun (WGS) entry which is preliminary data.</text>
</comment>
<accession>A0ABU4LFH4</accession>
<proteinExistence type="predicted"/>
<keyword evidence="2" id="KW-1185">Reference proteome</keyword>
<dbReference type="EMBL" id="JARAVY010000017">
    <property type="protein sequence ID" value="MDX2913944.1"/>
    <property type="molecule type" value="Genomic_DNA"/>
</dbReference>
<dbReference type="RefSeq" id="WP_086803642.1">
    <property type="nucleotide sequence ID" value="NZ_JAGJBZ010000005.1"/>
</dbReference>
<evidence type="ECO:0000313" key="1">
    <source>
        <dbReference type="EMBL" id="MDX2913944.1"/>
    </source>
</evidence>